<dbReference type="InterPro" id="IPR004813">
    <property type="entry name" value="OPT"/>
</dbReference>
<evidence type="ECO:0000256" key="7">
    <source>
        <dbReference type="SAM" id="Phobius"/>
    </source>
</evidence>
<accession>A0A4Y3QVW0</accession>
<dbReference type="OrthoDB" id="3652263at2"/>
<feature type="transmembrane region" description="Helical" evidence="7">
    <location>
        <begin position="67"/>
        <end position="85"/>
    </location>
</feature>
<keyword evidence="2" id="KW-0813">Transport</keyword>
<evidence type="ECO:0000256" key="1">
    <source>
        <dbReference type="ARBA" id="ARBA00004141"/>
    </source>
</evidence>
<proteinExistence type="predicted"/>
<keyword evidence="9" id="KW-1185">Reference proteome</keyword>
<feature type="compositionally biased region" description="Low complexity" evidence="6">
    <location>
        <begin position="1"/>
        <end position="32"/>
    </location>
</feature>
<feature type="compositionally biased region" description="Low complexity" evidence="6">
    <location>
        <begin position="287"/>
        <end position="302"/>
    </location>
</feature>
<feature type="region of interest" description="Disordered" evidence="6">
    <location>
        <begin position="1"/>
        <end position="37"/>
    </location>
</feature>
<dbReference type="Pfam" id="PF03169">
    <property type="entry name" value="OPT"/>
    <property type="match status" value="2"/>
</dbReference>
<evidence type="ECO:0000256" key="4">
    <source>
        <dbReference type="ARBA" id="ARBA00022989"/>
    </source>
</evidence>
<comment type="subcellular location">
    <subcellularLocation>
        <location evidence="1">Membrane</location>
        <topology evidence="1">Multi-pass membrane protein</topology>
    </subcellularLocation>
</comment>
<keyword evidence="3 7" id="KW-0812">Transmembrane</keyword>
<feature type="transmembrane region" description="Helical" evidence="7">
    <location>
        <begin position="497"/>
        <end position="516"/>
    </location>
</feature>
<evidence type="ECO:0000313" key="9">
    <source>
        <dbReference type="Proteomes" id="UP000319210"/>
    </source>
</evidence>
<protein>
    <recommendedName>
        <fullName evidence="10">OPT family oligopeptide transporter</fullName>
    </recommendedName>
</protein>
<dbReference type="Proteomes" id="UP000319210">
    <property type="component" value="Unassembled WGS sequence"/>
</dbReference>
<comment type="caution">
    <text evidence="8">The sequence shown here is derived from an EMBL/GenBank/DDBJ whole genome shotgun (WGS) entry which is preliminary data.</text>
</comment>
<dbReference type="GO" id="GO:0035673">
    <property type="term" value="F:oligopeptide transmembrane transporter activity"/>
    <property type="evidence" value="ECO:0007669"/>
    <property type="project" value="InterPro"/>
</dbReference>
<feature type="region of interest" description="Disordered" evidence="6">
    <location>
        <begin position="274"/>
        <end position="358"/>
    </location>
</feature>
<feature type="transmembrane region" description="Helical" evidence="7">
    <location>
        <begin position="106"/>
        <end position="129"/>
    </location>
</feature>
<dbReference type="RefSeq" id="WP_141275318.1">
    <property type="nucleotide sequence ID" value="NZ_BJMM01000007.1"/>
</dbReference>
<reference evidence="8 9" key="1">
    <citation type="submission" date="2019-06" db="EMBL/GenBank/DDBJ databases">
        <title>Whole genome shotgun sequence of Streptomyces cacaoi subsp. cacaoi NBRC 12748.</title>
        <authorList>
            <person name="Hosoyama A."/>
            <person name="Uohara A."/>
            <person name="Ohji S."/>
            <person name="Ichikawa N."/>
        </authorList>
    </citation>
    <scope>NUCLEOTIDE SEQUENCE [LARGE SCALE GENOMIC DNA]</scope>
    <source>
        <strain evidence="8 9">NBRC 12748</strain>
    </source>
</reference>
<feature type="compositionally biased region" description="Low complexity" evidence="6">
    <location>
        <begin position="320"/>
        <end position="358"/>
    </location>
</feature>
<dbReference type="GO" id="GO:0016020">
    <property type="term" value="C:membrane"/>
    <property type="evidence" value="ECO:0007669"/>
    <property type="project" value="UniProtKB-SubCell"/>
</dbReference>
<feature type="transmembrane region" description="Helical" evidence="7">
    <location>
        <begin position="251"/>
        <end position="268"/>
    </location>
</feature>
<feature type="transmembrane region" description="Helical" evidence="7">
    <location>
        <begin position="135"/>
        <end position="154"/>
    </location>
</feature>
<sequence length="630" mass="64485">MPDNTAAAPQHPTAAPSRDASTAADAGTARDGGPQRHPRVREPLLCVLLVALSAAGALIGVDLVAKLGISANTSVVGALIAMLVGRIPLPMLRSMRSVHRQNLAQSAISAATFASSNVLLTSIAVPYVFGRHDLVWPMLAGSVAGLVIDAWVLYRSFGSRLLPAEAAWPPGTAAAETVRAGDRGGKRAVVLAGGTVAGVAGSFAGLPLMAAGVALLGNVWALLMFGIGLGLREYGHLFGTDFGAGYVPHGIMVGAGLVALGQAVVLLVRRQGDRRAGQDAGGNRSRTGTAAPDAQATASTAAEVGGKSATDAEVSDGSDDATASGSATDTAVPAGPGEGATATAVDAPAPGTAAGAAPTVDERTLRRTLVRGYLLFAAGAVVLAFVGGLVGDMSPAGIVGWVLFAAFAALVHELIVGLAAMQSGWFPAFAVTLIFLIAGLLLGIPSTPLALLVGYVSATGPAFADMGYDLKAGWLLRRDHRPWDPFERAGRREQFRAALIGFAVAIAVVAVLWQTYFRQGLFPPIAKVYADTVKHGLDDPGVLRTMLLWAIPGALLQLLGGTKRQLGVMFATGLLMLTPHAGWLVLAGLAGRVLYRHYRGPGADQELNLVGAGLIAGSSLGDTSQIFRAR</sequence>
<dbReference type="AlphaFoldDB" id="A0A4Y3QVW0"/>
<feature type="transmembrane region" description="Helical" evidence="7">
    <location>
        <begin position="396"/>
        <end position="418"/>
    </location>
</feature>
<evidence type="ECO:0000256" key="5">
    <source>
        <dbReference type="ARBA" id="ARBA00023136"/>
    </source>
</evidence>
<keyword evidence="5 7" id="KW-0472">Membrane</keyword>
<organism evidence="8 9">
    <name type="scientific">Streptomyces cacaoi</name>
    <dbReference type="NCBI Taxonomy" id="1898"/>
    <lineage>
        <taxon>Bacteria</taxon>
        <taxon>Bacillati</taxon>
        <taxon>Actinomycetota</taxon>
        <taxon>Actinomycetes</taxon>
        <taxon>Kitasatosporales</taxon>
        <taxon>Streptomycetaceae</taxon>
        <taxon>Streptomyces</taxon>
    </lineage>
</organism>
<feature type="transmembrane region" description="Helical" evidence="7">
    <location>
        <begin position="566"/>
        <end position="590"/>
    </location>
</feature>
<evidence type="ECO:0000256" key="6">
    <source>
        <dbReference type="SAM" id="MobiDB-lite"/>
    </source>
</evidence>
<evidence type="ECO:0000313" key="8">
    <source>
        <dbReference type="EMBL" id="GEB49495.1"/>
    </source>
</evidence>
<keyword evidence="4 7" id="KW-1133">Transmembrane helix</keyword>
<evidence type="ECO:0000256" key="2">
    <source>
        <dbReference type="ARBA" id="ARBA00022448"/>
    </source>
</evidence>
<evidence type="ECO:0008006" key="10">
    <source>
        <dbReference type="Google" id="ProtNLM"/>
    </source>
</evidence>
<feature type="transmembrane region" description="Helical" evidence="7">
    <location>
        <begin position="450"/>
        <end position="468"/>
    </location>
</feature>
<feature type="transmembrane region" description="Helical" evidence="7">
    <location>
        <begin position="425"/>
        <end position="444"/>
    </location>
</feature>
<gene>
    <name evidence="8" type="ORF">SCA03_20460</name>
</gene>
<dbReference type="EMBL" id="BJMM01000007">
    <property type="protein sequence ID" value="GEB49495.1"/>
    <property type="molecule type" value="Genomic_DNA"/>
</dbReference>
<evidence type="ECO:0000256" key="3">
    <source>
        <dbReference type="ARBA" id="ARBA00022692"/>
    </source>
</evidence>
<feature type="transmembrane region" description="Helical" evidence="7">
    <location>
        <begin position="373"/>
        <end position="390"/>
    </location>
</feature>
<feature type="transmembrane region" description="Helical" evidence="7">
    <location>
        <begin position="44"/>
        <end position="61"/>
    </location>
</feature>
<name>A0A4Y3QVW0_STRCI</name>